<reference evidence="2 3" key="1">
    <citation type="journal article" date="2024" name="Commun. Biol.">
        <title>Comparative genomic analysis of thermophilic fungi reveals convergent evolutionary adaptations and gene losses.</title>
        <authorList>
            <person name="Steindorff A.S."/>
            <person name="Aguilar-Pontes M.V."/>
            <person name="Robinson A.J."/>
            <person name="Andreopoulos B."/>
            <person name="LaButti K."/>
            <person name="Kuo A."/>
            <person name="Mondo S."/>
            <person name="Riley R."/>
            <person name="Otillar R."/>
            <person name="Haridas S."/>
            <person name="Lipzen A."/>
            <person name="Grimwood J."/>
            <person name="Schmutz J."/>
            <person name="Clum A."/>
            <person name="Reid I.D."/>
            <person name="Moisan M.C."/>
            <person name="Butler G."/>
            <person name="Nguyen T.T.M."/>
            <person name="Dewar K."/>
            <person name="Conant G."/>
            <person name="Drula E."/>
            <person name="Henrissat B."/>
            <person name="Hansel C."/>
            <person name="Singer S."/>
            <person name="Hutchinson M.I."/>
            <person name="de Vries R.P."/>
            <person name="Natvig D.O."/>
            <person name="Powell A.J."/>
            <person name="Tsang A."/>
            <person name="Grigoriev I.V."/>
        </authorList>
    </citation>
    <scope>NUCLEOTIDE SEQUENCE [LARGE SCALE GENOMIC DNA]</scope>
    <source>
        <strain evidence="2 3">CBS 494.80</strain>
    </source>
</reference>
<sequence length="295" mass="33921">MPTNAMSQGPQSHKAPSDTTIPPSIFKESDMSVIVAANDTDIDPYLEPKILDLYRKEVALCHISHLDMDDSELYVRALRNIDPSQRGCTATHAEILKALMFRAKYQSVCFNVFMFLYENNLVSLKGLEDKISLNTNWKEEDEVRDVFFALGCFEFLEGRTEYPFDHHAGMAYAPPDIWLATVIVRGAIVKDLWYLIFRIRRLGELGDLDAERLRDVWEQGRLIEVNAQASLAEPSSVFAPAFCFWLPDSMGKGVDVQQVYEYFYTDRMESFEKLFLGYFKLDPKKWARPEGKITL</sequence>
<gene>
    <name evidence="2" type="ORF">VTL71DRAFT_7005</name>
</gene>
<accession>A0ABR4BY33</accession>
<comment type="caution">
    <text evidence="2">The sequence shown here is derived from an EMBL/GenBank/DDBJ whole genome shotgun (WGS) entry which is preliminary data.</text>
</comment>
<keyword evidence="3" id="KW-1185">Reference proteome</keyword>
<dbReference type="EMBL" id="JAZHXI010000018">
    <property type="protein sequence ID" value="KAL2061628.1"/>
    <property type="molecule type" value="Genomic_DNA"/>
</dbReference>
<evidence type="ECO:0000313" key="2">
    <source>
        <dbReference type="EMBL" id="KAL2061628.1"/>
    </source>
</evidence>
<protein>
    <submittedName>
        <fullName evidence="2">Uncharacterized protein</fullName>
    </submittedName>
</protein>
<feature type="region of interest" description="Disordered" evidence="1">
    <location>
        <begin position="1"/>
        <end position="21"/>
    </location>
</feature>
<evidence type="ECO:0000256" key="1">
    <source>
        <dbReference type="SAM" id="MobiDB-lite"/>
    </source>
</evidence>
<name>A0ABR4BY33_9HELO</name>
<evidence type="ECO:0000313" key="3">
    <source>
        <dbReference type="Proteomes" id="UP001595075"/>
    </source>
</evidence>
<organism evidence="2 3">
    <name type="scientific">Oculimacula yallundae</name>
    <dbReference type="NCBI Taxonomy" id="86028"/>
    <lineage>
        <taxon>Eukaryota</taxon>
        <taxon>Fungi</taxon>
        <taxon>Dikarya</taxon>
        <taxon>Ascomycota</taxon>
        <taxon>Pezizomycotina</taxon>
        <taxon>Leotiomycetes</taxon>
        <taxon>Helotiales</taxon>
        <taxon>Ploettnerulaceae</taxon>
        <taxon>Oculimacula</taxon>
    </lineage>
</organism>
<proteinExistence type="predicted"/>
<feature type="compositionally biased region" description="Polar residues" evidence="1">
    <location>
        <begin position="1"/>
        <end position="11"/>
    </location>
</feature>
<dbReference type="Proteomes" id="UP001595075">
    <property type="component" value="Unassembled WGS sequence"/>
</dbReference>